<protein>
    <submittedName>
        <fullName evidence="1">Uncharacterized protein</fullName>
    </submittedName>
</protein>
<organism evidence="1 2">
    <name type="scientific">Kutzneria buriramensis</name>
    <dbReference type="NCBI Taxonomy" id="1045776"/>
    <lineage>
        <taxon>Bacteria</taxon>
        <taxon>Bacillati</taxon>
        <taxon>Actinomycetota</taxon>
        <taxon>Actinomycetes</taxon>
        <taxon>Pseudonocardiales</taxon>
        <taxon>Pseudonocardiaceae</taxon>
        <taxon>Kutzneria</taxon>
    </lineage>
</organism>
<dbReference type="OrthoDB" id="3660677at2"/>
<dbReference type="RefSeq" id="WP_147328659.1">
    <property type="nucleotide sequence ID" value="NZ_CP144375.1"/>
</dbReference>
<evidence type="ECO:0000313" key="1">
    <source>
        <dbReference type="EMBL" id="REH42554.1"/>
    </source>
</evidence>
<evidence type="ECO:0000313" key="2">
    <source>
        <dbReference type="Proteomes" id="UP000256269"/>
    </source>
</evidence>
<name>A0A3E0HCL9_9PSEU</name>
<dbReference type="AlphaFoldDB" id="A0A3E0HCL9"/>
<gene>
    <name evidence="1" type="ORF">BCF44_11048</name>
</gene>
<dbReference type="EMBL" id="QUNO01000010">
    <property type="protein sequence ID" value="REH42554.1"/>
    <property type="molecule type" value="Genomic_DNA"/>
</dbReference>
<sequence>MPHRLSLLRRVGQLRRTYTGEYDATLWRTVATGLSALTTVDRATIYDTLECGFENRLLGENPGPPLTDRIRRAVLPDTTDTAQQQLEAALFFALGQIAPYSPPESVTPGRSVQSPIVRPGVAEGEAVLHLPAVTAAPIVATLLPHAAGGNVRGLAGLRTRLYRRHVRLYLIDGAPSMSVALANTSFRQWSAILAFAHELIGHEWPTNFDTPLAEQERAAIAAGRTPGLVSLGSALFRRLRVLGTTVWLTVNLDGPASIRVDWAGGRTAVQVAAALVHPLAGLPGERFTATCGPAGSVTVTEWGTSSKPTATVVLRQAPLAAPPPFRQVDATAAWAEFNHVLTLPHPFSPRLAAVAR</sequence>
<comment type="caution">
    <text evidence="1">The sequence shown here is derived from an EMBL/GenBank/DDBJ whole genome shotgun (WGS) entry which is preliminary data.</text>
</comment>
<reference evidence="1 2" key="1">
    <citation type="submission" date="2018-08" db="EMBL/GenBank/DDBJ databases">
        <title>Genomic Encyclopedia of Archaeal and Bacterial Type Strains, Phase II (KMG-II): from individual species to whole genera.</title>
        <authorList>
            <person name="Goeker M."/>
        </authorList>
    </citation>
    <scope>NUCLEOTIDE SEQUENCE [LARGE SCALE GENOMIC DNA]</scope>
    <source>
        <strain evidence="1 2">DSM 45791</strain>
    </source>
</reference>
<dbReference type="Proteomes" id="UP000256269">
    <property type="component" value="Unassembled WGS sequence"/>
</dbReference>
<keyword evidence="2" id="KW-1185">Reference proteome</keyword>
<proteinExistence type="predicted"/>
<accession>A0A3E0HCL9</accession>